<dbReference type="PANTHER" id="PTHR43000">
    <property type="entry name" value="DTDP-D-GLUCOSE 4,6-DEHYDRATASE-RELATED"/>
    <property type="match status" value="1"/>
</dbReference>
<evidence type="ECO:0000259" key="2">
    <source>
        <dbReference type="Pfam" id="PF01370"/>
    </source>
</evidence>
<organism evidence="3 4">
    <name type="scientific">Hymenobacter nivis</name>
    <dbReference type="NCBI Taxonomy" id="1850093"/>
    <lineage>
        <taxon>Bacteria</taxon>
        <taxon>Pseudomonadati</taxon>
        <taxon>Bacteroidota</taxon>
        <taxon>Cytophagia</taxon>
        <taxon>Cytophagales</taxon>
        <taxon>Hymenobacteraceae</taxon>
        <taxon>Hymenobacter</taxon>
    </lineage>
</organism>
<comment type="similarity">
    <text evidence="1">Belongs to the NAD(P)-dependent epimerase/dehydratase family.</text>
</comment>
<evidence type="ECO:0000256" key="1">
    <source>
        <dbReference type="ARBA" id="ARBA00007637"/>
    </source>
</evidence>
<dbReference type="EMBL" id="CP029145">
    <property type="protein sequence ID" value="AWM32125.1"/>
    <property type="molecule type" value="Genomic_DNA"/>
</dbReference>
<accession>A0A2Z3GMH0</accession>
<dbReference type="AlphaFoldDB" id="A0A2Z3GMH0"/>
<dbReference type="InterPro" id="IPR036291">
    <property type="entry name" value="NAD(P)-bd_dom_sf"/>
</dbReference>
<evidence type="ECO:0000313" key="4">
    <source>
        <dbReference type="Proteomes" id="UP000245999"/>
    </source>
</evidence>
<protein>
    <recommendedName>
        <fullName evidence="2">NAD-dependent epimerase/dehydratase domain-containing protein</fullName>
    </recommendedName>
</protein>
<gene>
    <name evidence="3" type="ORF">DDQ68_04540</name>
</gene>
<keyword evidence="4" id="KW-1185">Reference proteome</keyword>
<reference evidence="4" key="1">
    <citation type="submission" date="2018-04" db="EMBL/GenBank/DDBJ databases">
        <title>Complete genome of Antarctic heterotrophic bacterium Hymenobacter nivis.</title>
        <authorList>
            <person name="Terashima M."/>
        </authorList>
    </citation>
    <scope>NUCLEOTIDE SEQUENCE [LARGE SCALE GENOMIC DNA]</scope>
    <source>
        <strain evidence="4">NBRC 111535</strain>
    </source>
</reference>
<dbReference type="Proteomes" id="UP000245999">
    <property type="component" value="Chromosome"/>
</dbReference>
<dbReference type="SUPFAM" id="SSF51735">
    <property type="entry name" value="NAD(P)-binding Rossmann-fold domains"/>
    <property type="match status" value="1"/>
</dbReference>
<proteinExistence type="inferred from homology"/>
<sequence>MRILVTGGAGFVGFNLLCYLNDGYPHYRLVGLDNLKRLGSEQNVSALLKRGIEFLHGDVRNMHELQQAGTVDVVIHCASDASVLGGITSPAELIIQNNLMGSVNVFEYAAQQHARLIYFSTNRIYSCESLNALAYAERDSRLVLAKTQKLSGVSARGISEEFPVMLSKTFYGATKYCGEVLLQEYAAYKGLRYVINRFGVISGSGQFGMESQGVIAYWLRQHFEQKPLKYIGSGLDKWAGHAEVGMLGTPRATLVYIA</sequence>
<dbReference type="KEGG" id="hnv:DDQ68_04540"/>
<feature type="domain" description="NAD-dependent epimerase/dehydratase" evidence="2">
    <location>
        <begin position="3"/>
        <end position="237"/>
    </location>
</feature>
<dbReference type="OrthoDB" id="9810015at2"/>
<dbReference type="Gene3D" id="3.40.50.720">
    <property type="entry name" value="NAD(P)-binding Rossmann-like Domain"/>
    <property type="match status" value="1"/>
</dbReference>
<dbReference type="Pfam" id="PF01370">
    <property type="entry name" value="Epimerase"/>
    <property type="match status" value="1"/>
</dbReference>
<name>A0A2Z3GMH0_9BACT</name>
<dbReference type="InterPro" id="IPR001509">
    <property type="entry name" value="Epimerase_deHydtase"/>
</dbReference>
<evidence type="ECO:0000313" key="3">
    <source>
        <dbReference type="EMBL" id="AWM32125.1"/>
    </source>
</evidence>